<gene>
    <name evidence="1" type="ORF">D4Z93_06570</name>
</gene>
<dbReference type="KEGG" id="cfer:D4Z93_06570"/>
<name>A0A386H3E8_9CLOT</name>
<organism evidence="1 2">
    <name type="scientific">Clostridium fermenticellae</name>
    <dbReference type="NCBI Taxonomy" id="2068654"/>
    <lineage>
        <taxon>Bacteria</taxon>
        <taxon>Bacillati</taxon>
        <taxon>Bacillota</taxon>
        <taxon>Clostridia</taxon>
        <taxon>Eubacteriales</taxon>
        <taxon>Clostridiaceae</taxon>
        <taxon>Clostridium</taxon>
    </lineage>
</organism>
<protein>
    <submittedName>
        <fullName evidence="1">Excinuclease ATPase subunit</fullName>
    </submittedName>
</protein>
<evidence type="ECO:0000313" key="2">
    <source>
        <dbReference type="Proteomes" id="UP000266301"/>
    </source>
</evidence>
<accession>A0A386H3E8</accession>
<evidence type="ECO:0000313" key="1">
    <source>
        <dbReference type="EMBL" id="AYD40200.1"/>
    </source>
</evidence>
<reference evidence="1 2" key="1">
    <citation type="journal article" date="2019" name="Int. J. Syst. Evol. Microbiol.">
        <title>Clostridium fermenticellae sp. nov., isolated from the mud in a fermentation cellar for the production of the Chinese liquor, baijiu.</title>
        <authorList>
            <person name="Xu P.X."/>
            <person name="Chai L.J."/>
            <person name="Qiu T."/>
            <person name="Zhang X.J."/>
            <person name="Lu Z.M."/>
            <person name="Xiao C."/>
            <person name="Wang S.T."/>
            <person name="Shen C.H."/>
            <person name="Shi J.S."/>
            <person name="Xu Z.H."/>
        </authorList>
    </citation>
    <scope>NUCLEOTIDE SEQUENCE [LARGE SCALE GENOMIC DNA]</scope>
    <source>
        <strain evidence="1 2">JN500901</strain>
    </source>
</reference>
<dbReference type="RefSeq" id="WP_119971559.1">
    <property type="nucleotide sequence ID" value="NZ_CP032416.1"/>
</dbReference>
<keyword evidence="2" id="KW-1185">Reference proteome</keyword>
<proteinExistence type="predicted"/>
<dbReference type="Proteomes" id="UP000266301">
    <property type="component" value="Chromosome"/>
</dbReference>
<dbReference type="OrthoDB" id="2058851at2"/>
<dbReference type="AlphaFoldDB" id="A0A386H3E8"/>
<dbReference type="EMBL" id="CP032416">
    <property type="protein sequence ID" value="AYD40200.1"/>
    <property type="molecule type" value="Genomic_DNA"/>
</dbReference>
<sequence>MSYGAYFMYYKCPKCGKKFKYSLDADKQDVFGQCDICHVSGVLIGEGCNEPENKIEYEDISD</sequence>